<comment type="caution">
    <text evidence="2">The sequence shown here is derived from an EMBL/GenBank/DDBJ whole genome shotgun (WGS) entry which is preliminary data.</text>
</comment>
<accession>A0A6G1TXY3</accession>
<feature type="compositionally biased region" description="Low complexity" evidence="1">
    <location>
        <begin position="851"/>
        <end position="872"/>
    </location>
</feature>
<protein>
    <recommendedName>
        <fullName evidence="4">Virulence factor SrfB</fullName>
    </recommendedName>
</protein>
<dbReference type="OrthoDB" id="599796at2"/>
<dbReference type="EMBL" id="VZCB01000018">
    <property type="protein sequence ID" value="MQN79779.1"/>
    <property type="molecule type" value="Genomic_DNA"/>
</dbReference>
<dbReference type="RefSeq" id="WP_153122075.1">
    <property type="nucleotide sequence ID" value="NZ_VZCB01000018.1"/>
</dbReference>
<evidence type="ECO:0008006" key="4">
    <source>
        <dbReference type="Google" id="ProtNLM"/>
    </source>
</evidence>
<feature type="region of interest" description="Disordered" evidence="1">
    <location>
        <begin position="813"/>
        <end position="886"/>
    </location>
</feature>
<organism evidence="2 3">
    <name type="scientific">Segatella copri</name>
    <dbReference type="NCBI Taxonomy" id="165179"/>
    <lineage>
        <taxon>Bacteria</taxon>
        <taxon>Pseudomonadati</taxon>
        <taxon>Bacteroidota</taxon>
        <taxon>Bacteroidia</taxon>
        <taxon>Bacteroidales</taxon>
        <taxon>Prevotellaceae</taxon>
        <taxon>Segatella</taxon>
    </lineage>
</organism>
<name>A0A6G1TXY3_9BACT</name>
<evidence type="ECO:0000313" key="3">
    <source>
        <dbReference type="Proteomes" id="UP000480425"/>
    </source>
</evidence>
<sequence length="1289" mass="144946">MPDIKALVINVKSRSQQQGAAGQWQDLTSSIQAFTRDIETPSIQDGVDVSAIVSGVPTVFARADLFNHALNEIQTIRKDASVGLNQYYVNLVDEWRGLIACIALNNTAIEIRRINLAYSDGKDMKTTENMYEPKGAFGNMLMNDRSLWTEQGKAKNDQVQPFLYLIKYNKQVVGATSPRSLFFTSVSYDIDKNAAFVDPTTHRFTDPLHSTISDEQLLNLFAYVDKLLPRIKQLEDYYKQAGLTYEGIKGELGTWRNEILKLIRDRKLDENKASSLPVQGFGLPFGFLNYTEELYGYNGNITTAPDADGVSKAFKPEELLLPKNSKLLRVWLPREYEKGEKDIASLPIFLLRAHKTGSTDYAFFAIPLSQKGLVVFGRNVSTLLGYAQVGVSINSHMDAEFDEEKSNLSVRLTISVTDENGDRKEKTIPIEYKISGIFKRNKDVVLWPNFISDKWNRYFLYSEMPHNARQEDCQYSAIPFVGDEKQDNEIITDYDGNIQYLADKGVVLGDAKLLVTSDSRTATRKYKYEIFESKHPFRGVRFTHITGCDSGFVLIHYSSTLNANDGLPKDMLDVNRTLSDVTVGVDFGSTNTSVAYHDGQMQYAEGIQFTGQRVSLFKDLGANANQAPAERNVLFFQNEELYSNAIKSILAIHDDQRLPKNEMDGINTLRSEAVQGGFPCFCRHLPVDNVTDDTMTLGFREGQNIVQLIHNMKWSDREEDKAHKQAFLSSLLLHVYAELFVKGFVPKVLRWSYPSAMGYNLMLQYNQIWQSLEHVSPVVDAQETPVSLSVSTVPGLNIKMGVSGFGINEGTSNTMSNDGFDSDNPFGAGDPFGGDPFGSMDALESSQDETNSFSNSASAFDDSDNPFDSSSAKQTRKEQKPLVPHREPFKFEFKDIDTSKAMTEACAVANFLSYNINSTNELTFCFDVGGSTTDISVICKDNEASKMLKQNSIRFAAQRISAATKSMESQFEKALTNVCHRNNLKLLGFNDGPKLYSAATAPYYFEQVVDQLDTKQLTEFYQILSTECRPLFCVDMYVTGLITYYAGQLAIKLIKEARQSDELSMFKNDWKPKVKIIFAGKGSRIFEWLYTINKNVAQKYYMEMFCMGMGGVETVKSNLGGWPNIDIQTKQANDVKFEVSKGLAKTIASPLQISDKVIEIVGENGFTLYNSSTGKEEELTFADSLSSDFMESIGVCFKSPEALDKNKMCFYNFSGIFYKYVNGLFGKDMVDLSKMMNGIMSMANINTYIQNLPEVQKARRQAKFDYVAPIIILEGMKFYDEFLMDIFKS</sequence>
<feature type="compositionally biased region" description="Basic and acidic residues" evidence="1">
    <location>
        <begin position="875"/>
        <end position="886"/>
    </location>
</feature>
<evidence type="ECO:0000256" key="1">
    <source>
        <dbReference type="SAM" id="MobiDB-lite"/>
    </source>
</evidence>
<reference evidence="2 3" key="1">
    <citation type="submission" date="2019-09" db="EMBL/GenBank/DDBJ databases">
        <title>Distinct polysaccharide growth profiles of human intestinal Prevotella copri isolates.</title>
        <authorList>
            <person name="Fehlner-Peach H."/>
            <person name="Magnabosco C."/>
            <person name="Raghavan V."/>
            <person name="Scher J.U."/>
            <person name="Tett A."/>
            <person name="Cox L.M."/>
            <person name="Gottsegen C."/>
            <person name="Watters A."/>
            <person name="Wiltshire- Gordon J.D."/>
            <person name="Segata N."/>
            <person name="Bonneau R."/>
            <person name="Littman D.R."/>
        </authorList>
    </citation>
    <scope>NUCLEOTIDE SEQUENCE [LARGE SCALE GENOMIC DNA]</scope>
    <source>
        <strain evidence="3">iA622</strain>
    </source>
</reference>
<dbReference type="Proteomes" id="UP000480425">
    <property type="component" value="Unassembled WGS sequence"/>
</dbReference>
<evidence type="ECO:0000313" key="2">
    <source>
        <dbReference type="EMBL" id="MQN79779.1"/>
    </source>
</evidence>
<proteinExistence type="predicted"/>
<gene>
    <name evidence="2" type="ORF">F7D73_02145</name>
</gene>